<reference evidence="2 3" key="1">
    <citation type="submission" date="2024-04" db="EMBL/GenBank/DDBJ databases">
        <title>The reference genome of an endangered Asteraceae, Deinandra increscens subsp. villosa, native to the Central Coast of California.</title>
        <authorList>
            <person name="Guilliams M."/>
            <person name="Hasenstab-Lehman K."/>
            <person name="Meyer R."/>
            <person name="Mcevoy S."/>
        </authorList>
    </citation>
    <scope>NUCLEOTIDE SEQUENCE [LARGE SCALE GENOMIC DNA]</scope>
    <source>
        <tissue evidence="2">Leaf</tissue>
    </source>
</reference>
<keyword evidence="1" id="KW-0812">Transmembrane</keyword>
<feature type="transmembrane region" description="Helical" evidence="1">
    <location>
        <begin position="326"/>
        <end position="351"/>
    </location>
</feature>
<accession>A0AAP0GM62</accession>
<evidence type="ECO:0000313" key="3">
    <source>
        <dbReference type="Proteomes" id="UP001408789"/>
    </source>
</evidence>
<feature type="transmembrane region" description="Helical" evidence="1">
    <location>
        <begin position="158"/>
        <end position="186"/>
    </location>
</feature>
<evidence type="ECO:0000313" key="2">
    <source>
        <dbReference type="EMBL" id="KAK9052635.1"/>
    </source>
</evidence>
<dbReference type="PANTHER" id="PTHR35307">
    <property type="entry name" value="PROTEIN, PUTATIVE-RELATED"/>
    <property type="match status" value="1"/>
</dbReference>
<dbReference type="PANTHER" id="PTHR35307:SF8">
    <property type="entry name" value="GUSTATORY RECEPTOR"/>
    <property type="match status" value="1"/>
</dbReference>
<feature type="transmembrane region" description="Helical" evidence="1">
    <location>
        <begin position="422"/>
        <end position="441"/>
    </location>
</feature>
<dbReference type="Proteomes" id="UP001408789">
    <property type="component" value="Unassembled WGS sequence"/>
</dbReference>
<keyword evidence="1" id="KW-1133">Transmembrane helix</keyword>
<feature type="transmembrane region" description="Helical" evidence="1">
    <location>
        <begin position="287"/>
        <end position="306"/>
    </location>
</feature>
<comment type="caution">
    <text evidence="2">The sequence shown here is derived from an EMBL/GenBank/DDBJ whole genome shotgun (WGS) entry which is preliminary data.</text>
</comment>
<protein>
    <submittedName>
        <fullName evidence="2">Uncharacterized protein</fullName>
    </submittedName>
</protein>
<dbReference type="AlphaFoldDB" id="A0AAP0GM62"/>
<sequence>MSSSDAYSFDKCFTIVDNLRESFYSGKELCKNISEHDINQLSFACVTELDKENSDLYSEPMVYIGIYITIASIFCIIAMAADLFHGFRNKKLWFPCKYFSLNAASITVITIAMKLPVDLSSEMPTYMDQETKIGSLAFMCAMMANLMPSLASMDNKTLLANVIGLSILVITVTVNICIQINTSVIAPTPLDDMSYNDGYVNLDMFAYIYVAMMLMFLIIMISSSLTIPTSKKILNSKYQAINKIALSDQGLQHIQMPTVDRLRQHVRRYWVMAETGSPQFVMASNPLSTASGVICLILLLMKLLMVLKAVNHTKVLYGSPYKWSTIVIFITQSIGVVVGTIAPIFRCFSVFNFKLVNKWNRNQLKCFKAEKYWTQKLNKWKQSPVPFLSCTRRTRILVYNSKSIILSLCIGLQKVIVVSCKVIWLMAIVVAIFVVNCFYCCKSMKARLFTTSDASRSDSIDEDLSNYVLQINNQMELAENTLKRISYSMSSFVLKSAKEENTHLLELLEKSTGFKGVEAFDSDHVQSMLSVEFVNNWSLPVVTLTCIAIALPNIPKDTVGNLFESVGEGLSYTHLVEESLNSSSEYVNLRKASITLWHEVENKSKWLNNPIAKDVFEGKTSIEILKWFSGKAMEIVVEIKDNIDGDLVENPPKTLIAANSMYRMTQTILLRYQSNAEPLTKKKLFAHLYGMIADIFSACFTNIPRVITMRCHETVIEKRAASVRVAANLLGKTTKIIERLEALEIPSIDEDKMAYIDEWRLYMKQYVP</sequence>
<feature type="transmembrane region" description="Helical" evidence="1">
    <location>
        <begin position="61"/>
        <end position="84"/>
    </location>
</feature>
<evidence type="ECO:0000256" key="1">
    <source>
        <dbReference type="SAM" id="Phobius"/>
    </source>
</evidence>
<feature type="transmembrane region" description="Helical" evidence="1">
    <location>
        <begin position="96"/>
        <end position="113"/>
    </location>
</feature>
<name>A0AAP0GM62_9ASTR</name>
<gene>
    <name evidence="2" type="ORF">SSX86_029265</name>
</gene>
<keyword evidence="1" id="KW-0472">Membrane</keyword>
<feature type="transmembrane region" description="Helical" evidence="1">
    <location>
        <begin position="206"/>
        <end position="227"/>
    </location>
</feature>
<feature type="transmembrane region" description="Helical" evidence="1">
    <location>
        <begin position="133"/>
        <end position="151"/>
    </location>
</feature>
<dbReference type="EMBL" id="JBCNJP010000027">
    <property type="protein sequence ID" value="KAK9052635.1"/>
    <property type="molecule type" value="Genomic_DNA"/>
</dbReference>
<proteinExistence type="predicted"/>
<keyword evidence="3" id="KW-1185">Reference proteome</keyword>
<organism evidence="2 3">
    <name type="scientific">Deinandra increscens subsp. villosa</name>
    <dbReference type="NCBI Taxonomy" id="3103831"/>
    <lineage>
        <taxon>Eukaryota</taxon>
        <taxon>Viridiplantae</taxon>
        <taxon>Streptophyta</taxon>
        <taxon>Embryophyta</taxon>
        <taxon>Tracheophyta</taxon>
        <taxon>Spermatophyta</taxon>
        <taxon>Magnoliopsida</taxon>
        <taxon>eudicotyledons</taxon>
        <taxon>Gunneridae</taxon>
        <taxon>Pentapetalae</taxon>
        <taxon>asterids</taxon>
        <taxon>campanulids</taxon>
        <taxon>Asterales</taxon>
        <taxon>Asteraceae</taxon>
        <taxon>Asteroideae</taxon>
        <taxon>Heliantheae alliance</taxon>
        <taxon>Madieae</taxon>
        <taxon>Madiinae</taxon>
        <taxon>Deinandra</taxon>
    </lineage>
</organism>
<feature type="transmembrane region" description="Helical" evidence="1">
    <location>
        <begin position="396"/>
        <end position="416"/>
    </location>
</feature>